<accession>A0ABP0RTV8</accession>
<reference evidence="2 3" key="1">
    <citation type="submission" date="2024-02" db="EMBL/GenBank/DDBJ databases">
        <authorList>
            <person name="Chen Y."/>
            <person name="Shah S."/>
            <person name="Dougan E. K."/>
            <person name="Thang M."/>
            <person name="Chan C."/>
        </authorList>
    </citation>
    <scope>NUCLEOTIDE SEQUENCE [LARGE SCALE GENOMIC DNA]</scope>
</reference>
<dbReference type="Proteomes" id="UP001642484">
    <property type="component" value="Unassembled WGS sequence"/>
</dbReference>
<evidence type="ECO:0000313" key="2">
    <source>
        <dbReference type="EMBL" id="CAK9103798.1"/>
    </source>
</evidence>
<evidence type="ECO:0000256" key="1">
    <source>
        <dbReference type="SAM" id="MobiDB-lite"/>
    </source>
</evidence>
<sequence length="507" mass="57055">MAQDGSGGASTRLERFDGSDPSLYKRWRRRAALMIISLPNTYPAEKYGPKLVEFLSGEAELAVEHIPIEDLAKSGGERLVFKALDERYRSRVGSCFESFTSTTTDQEAMILTATRGSFKVEEVSQAVKAIPANSKGNNKPVQKDTFVADEDTSELTSSSWDEDQEVLQVLAVEMQEQEDYDEEAILDTFESCKQVRTTMQEVRKVRAAIEDPPHLVQVRARRKEVHIVEHDWPEQEDYDVLLNQAADEIELGLNAFMIQGSRERVAVLPGSGAETPLRHSHDGGKFKTKPRAPANTFRYIYTCQKNYTGWVRSHIGEGSSAHLRTFKAYVEMRDAKMMTRLNEVAHQNGRNMNFHSSGIVQGARPQGGASAEYTVQQMVVPPLPIRSPPPQTPSQRSVQSWQVVSAAPCSTYAPPSPSPKMTAGSMGRRRRMRDDDMEVDANRAKKIQDTWTVWTMELMNKNEEAREHVEKETMWLQNSAGGPQKVARMFSRLAVQGTNLQLQEEDQ</sequence>
<protein>
    <submittedName>
        <fullName evidence="2">Uncharacterized protein</fullName>
    </submittedName>
</protein>
<name>A0ABP0RTV8_9DINO</name>
<gene>
    <name evidence="2" type="ORF">CCMP2556_LOCUS48704</name>
</gene>
<keyword evidence="3" id="KW-1185">Reference proteome</keyword>
<proteinExistence type="predicted"/>
<comment type="caution">
    <text evidence="2">The sequence shown here is derived from an EMBL/GenBank/DDBJ whole genome shotgun (WGS) entry which is preliminary data.</text>
</comment>
<feature type="region of interest" description="Disordered" evidence="1">
    <location>
        <begin position="409"/>
        <end position="432"/>
    </location>
</feature>
<dbReference type="EMBL" id="CAXAMN010026539">
    <property type="protein sequence ID" value="CAK9103798.1"/>
    <property type="molecule type" value="Genomic_DNA"/>
</dbReference>
<evidence type="ECO:0000313" key="3">
    <source>
        <dbReference type="Proteomes" id="UP001642484"/>
    </source>
</evidence>
<organism evidence="2 3">
    <name type="scientific">Durusdinium trenchii</name>
    <dbReference type="NCBI Taxonomy" id="1381693"/>
    <lineage>
        <taxon>Eukaryota</taxon>
        <taxon>Sar</taxon>
        <taxon>Alveolata</taxon>
        <taxon>Dinophyceae</taxon>
        <taxon>Suessiales</taxon>
        <taxon>Symbiodiniaceae</taxon>
        <taxon>Durusdinium</taxon>
    </lineage>
</organism>